<dbReference type="RefSeq" id="WP_044057572.1">
    <property type="nucleotide sequence ID" value="NZ_CAXGHX010000014.1"/>
</dbReference>
<organism evidence="2 3">
    <name type="scientific">Alteromonas australica</name>
    <dbReference type="NCBI Taxonomy" id="589873"/>
    <lineage>
        <taxon>Bacteria</taxon>
        <taxon>Pseudomonadati</taxon>
        <taxon>Pseudomonadota</taxon>
        <taxon>Gammaproteobacteria</taxon>
        <taxon>Alteromonadales</taxon>
        <taxon>Alteromonadaceae</taxon>
        <taxon>Alteromonas/Salinimonas group</taxon>
        <taxon>Alteromonas</taxon>
    </lineage>
</organism>
<accession>A0A075P0W9</accession>
<evidence type="ECO:0000259" key="1">
    <source>
        <dbReference type="Pfam" id="PF14341"/>
    </source>
</evidence>
<keyword evidence="3" id="KW-1185">Reference proteome</keyword>
<dbReference type="KEGG" id="aal:EP13_12740"/>
<protein>
    <submittedName>
        <fullName evidence="2">Pilus assembly protein PilZ</fullName>
    </submittedName>
</protein>
<dbReference type="GeneID" id="78255769"/>
<dbReference type="AlphaFoldDB" id="A0A075P0W9"/>
<dbReference type="EMBL" id="CP008849">
    <property type="protein sequence ID" value="AIF99481.1"/>
    <property type="molecule type" value="Genomic_DNA"/>
</dbReference>
<gene>
    <name evidence="2" type="ORF">EP13_12740</name>
</gene>
<name>A0A075P0W9_9ALTE</name>
<proteinExistence type="predicted"/>
<dbReference type="Pfam" id="PF14341">
    <property type="entry name" value="PilX_N"/>
    <property type="match status" value="1"/>
</dbReference>
<sequence>MKQQGLVMVFALLVLLSLTILGISAVSSSLTQSKMAMSTQQAGLAFDAAEAAIAGVFFESEDEVLLSDANLTDPLSEARQGNVYDPQVNTLSCFDENTWTNRQMPSGALEIGKQNIGSENYQSTPATQSWSRTAFIREQACRGSSNVIGGSNVNCHVFIIRGCGKVDGKPSTVANTLAASVFGPASQ</sequence>
<dbReference type="Proteomes" id="UP000056090">
    <property type="component" value="Chromosome"/>
</dbReference>
<evidence type="ECO:0000313" key="2">
    <source>
        <dbReference type="EMBL" id="AIF99481.1"/>
    </source>
</evidence>
<dbReference type="eggNOG" id="COG4726">
    <property type="taxonomic scope" value="Bacteria"/>
</dbReference>
<feature type="domain" description="Type 4 fimbrial biogenesis protein PilX N-terminal" evidence="1">
    <location>
        <begin position="4"/>
        <end position="53"/>
    </location>
</feature>
<evidence type="ECO:0000313" key="3">
    <source>
        <dbReference type="Proteomes" id="UP000056090"/>
    </source>
</evidence>
<dbReference type="InterPro" id="IPR025746">
    <property type="entry name" value="PilX_N_dom"/>
</dbReference>
<reference evidence="2 3" key="1">
    <citation type="submission" date="2014-06" db="EMBL/GenBank/DDBJ databases">
        <title>Genomes of Alteromonas australica, a world apart.</title>
        <authorList>
            <person name="Gonzaga A."/>
            <person name="Lopez-Perez M."/>
            <person name="Rodriguez-Valera F."/>
        </authorList>
    </citation>
    <scope>NUCLEOTIDE SEQUENCE [LARGE SCALE GENOMIC DNA]</scope>
    <source>
        <strain evidence="2 3">H 17</strain>
    </source>
</reference>